<protein>
    <submittedName>
        <fullName evidence="4">Formiminotetrahydrofolate cyclodeaminase</fullName>
    </submittedName>
    <submittedName>
        <fullName evidence="3">Formiminotransferase-cyclodeaminase</fullName>
    </submittedName>
</protein>
<dbReference type="InterPro" id="IPR007044">
    <property type="entry name" value="Cyclodeamin/CycHdrlase"/>
</dbReference>
<evidence type="ECO:0000259" key="2">
    <source>
        <dbReference type="Pfam" id="PF04961"/>
    </source>
</evidence>
<reference evidence="5" key="2">
    <citation type="submission" date="2015-12" db="EMBL/GenBank/DDBJ databases">
        <authorList>
            <person name="Nair G.R."/>
            <person name="Kaur G."/>
            <person name="Mayilraj S."/>
        </authorList>
    </citation>
    <scope>NUCLEOTIDE SEQUENCE [LARGE SCALE GENOMIC DNA]</scope>
    <source>
        <strain evidence="5">CD08_7</strain>
    </source>
</reference>
<dbReference type="SUPFAM" id="SSF101262">
    <property type="entry name" value="Methenyltetrahydrofolate cyclohydrolase-like"/>
    <property type="match status" value="1"/>
</dbReference>
<comment type="caution">
    <text evidence="3">The sequence shown here is derived from an EMBL/GenBank/DDBJ whole genome shotgun (WGS) entry which is preliminary data.</text>
</comment>
<reference evidence="3" key="1">
    <citation type="submission" date="2015-12" db="EMBL/GenBank/DDBJ databases">
        <authorList>
            <person name="Shamseldin A."/>
            <person name="Moawad H."/>
            <person name="Abd El-Rahim W.M."/>
            <person name="Sadowsky M.J."/>
        </authorList>
    </citation>
    <scope>NUCLEOTIDE SEQUENCE [LARGE SCALE GENOMIC DNA]</scope>
    <source>
        <strain evidence="3">CD08_7</strain>
    </source>
</reference>
<keyword evidence="3" id="KW-0808">Transferase</keyword>
<reference evidence="4 6" key="3">
    <citation type="submission" date="2020-08" db="EMBL/GenBank/DDBJ databases">
        <title>Sequencing the genomes of 1000 actinobacteria strains.</title>
        <authorList>
            <person name="Klenk H.-P."/>
        </authorList>
    </citation>
    <scope>NUCLEOTIDE SEQUENCE [LARGE SCALE GENOMIC DNA]</scope>
    <source>
        <strain evidence="4 6">DSM 19081</strain>
    </source>
</reference>
<evidence type="ECO:0000313" key="6">
    <source>
        <dbReference type="Proteomes" id="UP000546252"/>
    </source>
</evidence>
<dbReference type="OrthoDB" id="4931985at2"/>
<dbReference type="RefSeq" id="WP_058889196.1">
    <property type="nucleotide sequence ID" value="NZ_BAAAKT010000002.1"/>
</dbReference>
<dbReference type="Proteomes" id="UP000054023">
    <property type="component" value="Unassembled WGS sequence"/>
</dbReference>
<dbReference type="InterPro" id="IPR036178">
    <property type="entry name" value="Formintransfe-cycloase-like_sf"/>
</dbReference>
<evidence type="ECO:0000313" key="4">
    <source>
        <dbReference type="EMBL" id="MBA8920721.1"/>
    </source>
</evidence>
<dbReference type="Pfam" id="PF04961">
    <property type="entry name" value="FTCD_C"/>
    <property type="match status" value="1"/>
</dbReference>
<organism evidence="3 5">
    <name type="scientific">Nesterenkonia jeotgali</name>
    <dbReference type="NCBI Taxonomy" id="317018"/>
    <lineage>
        <taxon>Bacteria</taxon>
        <taxon>Bacillati</taxon>
        <taxon>Actinomycetota</taxon>
        <taxon>Actinomycetes</taxon>
        <taxon>Micrococcales</taxon>
        <taxon>Micrococcaceae</taxon>
        <taxon>Nesterenkonia</taxon>
    </lineage>
</organism>
<dbReference type="Proteomes" id="UP000546252">
    <property type="component" value="Unassembled WGS sequence"/>
</dbReference>
<name>A0A0W8IDE1_9MICC</name>
<dbReference type="EMBL" id="LQBM01000004">
    <property type="protein sequence ID" value="KUG57963.1"/>
    <property type="molecule type" value="Genomic_DNA"/>
</dbReference>
<evidence type="ECO:0000313" key="5">
    <source>
        <dbReference type="Proteomes" id="UP000054023"/>
    </source>
</evidence>
<feature type="domain" description="Cyclodeaminase/cyclohydrolase" evidence="2">
    <location>
        <begin position="14"/>
        <end position="173"/>
    </location>
</feature>
<accession>A0A0W8IDE1</accession>
<evidence type="ECO:0000256" key="1">
    <source>
        <dbReference type="SAM" id="MobiDB-lite"/>
    </source>
</evidence>
<dbReference type="GO" id="GO:0016740">
    <property type="term" value="F:transferase activity"/>
    <property type="evidence" value="ECO:0007669"/>
    <property type="project" value="UniProtKB-KW"/>
</dbReference>
<evidence type="ECO:0000313" key="3">
    <source>
        <dbReference type="EMBL" id="KUG57963.1"/>
    </source>
</evidence>
<sequence length="222" mass="22750">MSETEEITTHRSTVAKWTHGLSQATGSPGGGAGAGVMLAIAASLTSMVAGYTEPDAQRADRLSAILAQAKDRRETALQLADDDATASQAFGAAFKVDPGPEREEAIREAAIGAAQSSAELGDHAVSAIEDLAWLAEHGKRALIADVVVAFGALRAAVAGARTNASFDLATLKSSGSTLEQIQASHPRLWASVQTLTAAIERIDACTASIDDRAAPTDPAGTS</sequence>
<dbReference type="Gene3D" id="1.20.120.680">
    <property type="entry name" value="Formiminotetrahydrofolate cyclodeaminase monomer, up-and-down helical bundle"/>
    <property type="match status" value="1"/>
</dbReference>
<dbReference type="AlphaFoldDB" id="A0A0W8IDE1"/>
<dbReference type="EMBL" id="JACJIH010000001">
    <property type="protein sequence ID" value="MBA8920721.1"/>
    <property type="molecule type" value="Genomic_DNA"/>
</dbReference>
<feature type="region of interest" description="Disordered" evidence="1">
    <location>
        <begin position="1"/>
        <end position="29"/>
    </location>
</feature>
<gene>
    <name evidence="3" type="ORF">AVL63_05520</name>
    <name evidence="4" type="ORF">HNR24_000654</name>
</gene>
<dbReference type="STRING" id="317018.AVL63_05520"/>
<keyword evidence="5" id="KW-1185">Reference proteome</keyword>
<proteinExistence type="predicted"/>